<evidence type="ECO:0000313" key="2">
    <source>
        <dbReference type="Proteomes" id="UP000235145"/>
    </source>
</evidence>
<dbReference type="PANTHER" id="PTHR14614:SF130">
    <property type="entry name" value="PROTEIN-LYSINE N-METHYLTRANSFERASE EEF2KMT"/>
    <property type="match status" value="1"/>
</dbReference>
<dbReference type="Gene3D" id="3.40.50.150">
    <property type="entry name" value="Vaccinia Virus protein VP39"/>
    <property type="match status" value="1"/>
</dbReference>
<dbReference type="EMBL" id="NBSK02000002">
    <property type="protein sequence ID" value="KAJ0222088.1"/>
    <property type="molecule type" value="Genomic_DNA"/>
</dbReference>
<dbReference type="PANTHER" id="PTHR14614">
    <property type="entry name" value="HEPATOCELLULAR CARCINOMA-ASSOCIATED ANTIGEN"/>
    <property type="match status" value="1"/>
</dbReference>
<dbReference type="GO" id="GO:0008276">
    <property type="term" value="F:protein methyltransferase activity"/>
    <property type="evidence" value="ECO:0000318"/>
    <property type="project" value="GO_Central"/>
</dbReference>
<dbReference type="AlphaFoldDB" id="A0A9R1WDZ5"/>
<dbReference type="Pfam" id="PF10294">
    <property type="entry name" value="Methyltransf_16"/>
    <property type="match status" value="1"/>
</dbReference>
<gene>
    <name evidence="1" type="ORF">LSAT_V11C200074070</name>
</gene>
<dbReference type="Proteomes" id="UP000235145">
    <property type="component" value="Unassembled WGS sequence"/>
</dbReference>
<dbReference type="InterPro" id="IPR029063">
    <property type="entry name" value="SAM-dependent_MTases_sf"/>
</dbReference>
<dbReference type="InterPro" id="IPR019410">
    <property type="entry name" value="Methyltransf_16"/>
</dbReference>
<dbReference type="SUPFAM" id="SSF53335">
    <property type="entry name" value="S-adenosyl-L-methionine-dependent methyltransferases"/>
    <property type="match status" value="1"/>
</dbReference>
<sequence length="384" mass="43303">MSKLTMVQEDSSGDAEAILPPWLYLLSAFLSMEPSDSIISISRDCGGGAITESVQNFVWEHCISRVDKKAHAPYIRSFLKKLILEIESDGAVVVDELYEELAFYMASLKGDNFKGDSRIVRKISFLYPSDHVEARICQNPKKVIVPLNCSLNMLEGDTGCSLWPSSLFLSEFILSCPELFSMKSCFEQLGSGVGLVGICLAQKFKIWEVSKITKRPLKHIILLMQVVLSDGDLSTLANLKVNLDLNQMNAHVECLHLPWESALENDLQNLKPDIVLGADVIYDPQCIPHLVRVISALLTTKKSNFIHGDRDKEFFVASRGQPVAYIASVVRNIDTFNYFLKVAKEANLRVVDITENVKMYDFLPYMRSYQRSSVRLLEICYSFH</sequence>
<evidence type="ECO:0008006" key="3">
    <source>
        <dbReference type="Google" id="ProtNLM"/>
    </source>
</evidence>
<comment type="caution">
    <text evidence="1">The sequence shown here is derived from an EMBL/GenBank/DDBJ whole genome shotgun (WGS) entry which is preliminary data.</text>
</comment>
<proteinExistence type="predicted"/>
<keyword evidence="2" id="KW-1185">Reference proteome</keyword>
<organism evidence="1 2">
    <name type="scientific">Lactuca sativa</name>
    <name type="common">Garden lettuce</name>
    <dbReference type="NCBI Taxonomy" id="4236"/>
    <lineage>
        <taxon>Eukaryota</taxon>
        <taxon>Viridiplantae</taxon>
        <taxon>Streptophyta</taxon>
        <taxon>Embryophyta</taxon>
        <taxon>Tracheophyta</taxon>
        <taxon>Spermatophyta</taxon>
        <taxon>Magnoliopsida</taxon>
        <taxon>eudicotyledons</taxon>
        <taxon>Gunneridae</taxon>
        <taxon>Pentapetalae</taxon>
        <taxon>asterids</taxon>
        <taxon>campanulids</taxon>
        <taxon>Asterales</taxon>
        <taxon>Asteraceae</taxon>
        <taxon>Cichorioideae</taxon>
        <taxon>Cichorieae</taxon>
        <taxon>Lactucinae</taxon>
        <taxon>Lactuca</taxon>
    </lineage>
</organism>
<protein>
    <recommendedName>
        <fullName evidence="3">FAM86 N-terminal domain-containing protein</fullName>
    </recommendedName>
</protein>
<reference evidence="1 2" key="1">
    <citation type="journal article" date="2017" name="Nat. Commun.">
        <title>Genome assembly with in vitro proximity ligation data and whole-genome triplication in lettuce.</title>
        <authorList>
            <person name="Reyes-Chin-Wo S."/>
            <person name="Wang Z."/>
            <person name="Yang X."/>
            <person name="Kozik A."/>
            <person name="Arikit S."/>
            <person name="Song C."/>
            <person name="Xia L."/>
            <person name="Froenicke L."/>
            <person name="Lavelle D.O."/>
            <person name="Truco M.J."/>
            <person name="Xia R."/>
            <person name="Zhu S."/>
            <person name="Xu C."/>
            <person name="Xu H."/>
            <person name="Xu X."/>
            <person name="Cox K."/>
            <person name="Korf I."/>
            <person name="Meyers B.C."/>
            <person name="Michelmore R.W."/>
        </authorList>
    </citation>
    <scope>NUCLEOTIDE SEQUENCE [LARGE SCALE GENOMIC DNA]</scope>
    <source>
        <strain evidence="2">cv. Salinas</strain>
        <tissue evidence="1">Seedlings</tissue>
    </source>
</reference>
<accession>A0A9R1WDZ5</accession>
<evidence type="ECO:0000313" key="1">
    <source>
        <dbReference type="EMBL" id="KAJ0222088.1"/>
    </source>
</evidence>
<name>A0A9R1WDZ5_LACSA</name>